<protein>
    <recommendedName>
        <fullName evidence="1">DUF3859 domain-containing protein</fullName>
    </recommendedName>
</protein>
<dbReference type="eggNOG" id="ENOG50323IW">
    <property type="taxonomic scope" value="Bacteria"/>
</dbReference>
<evidence type="ECO:0000313" key="2">
    <source>
        <dbReference type="EMBL" id="GAC13561.1"/>
    </source>
</evidence>
<dbReference type="EMBL" id="BAEN01000021">
    <property type="protein sequence ID" value="GAC13561.1"/>
    <property type="molecule type" value="Genomic_DNA"/>
</dbReference>
<dbReference type="STRING" id="1127673.GLIP_0918"/>
<evidence type="ECO:0000259" key="1">
    <source>
        <dbReference type="Pfam" id="PF12975"/>
    </source>
</evidence>
<dbReference type="Gene3D" id="2.60.40.2390">
    <property type="match status" value="1"/>
</dbReference>
<name>K6XPF8_9ALTE</name>
<gene>
    <name evidence="2" type="ORF">GLIP_0918</name>
</gene>
<organism evidence="2 3">
    <name type="scientific">Aliiglaciecola lipolytica E3</name>
    <dbReference type="NCBI Taxonomy" id="1127673"/>
    <lineage>
        <taxon>Bacteria</taxon>
        <taxon>Pseudomonadati</taxon>
        <taxon>Pseudomonadota</taxon>
        <taxon>Gammaproteobacteria</taxon>
        <taxon>Alteromonadales</taxon>
        <taxon>Alteromonadaceae</taxon>
        <taxon>Aliiglaciecola</taxon>
    </lineage>
</organism>
<accession>K6XPF8</accession>
<dbReference type="RefSeq" id="WP_008843378.1">
    <property type="nucleotide sequence ID" value="NZ_BAEN01000021.1"/>
</dbReference>
<dbReference type="InterPro" id="IPR024331">
    <property type="entry name" value="DUF3859"/>
</dbReference>
<proteinExistence type="predicted"/>
<dbReference type="OrthoDB" id="9789349at2"/>
<keyword evidence="3" id="KW-1185">Reference proteome</keyword>
<dbReference type="Proteomes" id="UP000006334">
    <property type="component" value="Unassembled WGS sequence"/>
</dbReference>
<feature type="domain" description="DUF3859" evidence="1">
    <location>
        <begin position="5"/>
        <end position="126"/>
    </location>
</feature>
<dbReference type="AlphaFoldDB" id="K6XPF8"/>
<dbReference type="Pfam" id="PF12975">
    <property type="entry name" value="DUF3859"/>
    <property type="match status" value="1"/>
</dbReference>
<reference evidence="2 3" key="1">
    <citation type="journal article" date="2017" name="Antonie Van Leeuwenhoek">
        <title>Rhizobium rhizosphaerae sp. nov., a novel species isolated from rice rhizosphere.</title>
        <authorList>
            <person name="Zhao J.J."/>
            <person name="Zhang J."/>
            <person name="Zhang R.J."/>
            <person name="Zhang C.W."/>
            <person name="Yin H.Q."/>
            <person name="Zhang X.X."/>
        </authorList>
    </citation>
    <scope>NUCLEOTIDE SEQUENCE [LARGE SCALE GENOMIC DNA]</scope>
    <source>
        <strain evidence="2 3">E3</strain>
    </source>
</reference>
<sequence>MAKHKAQFEITSYGLYEGWDNNSKELPLIRNFTTKIPATLDVEFGFILEVKKGKGLKLEFTIYHPDIPDKKGNIMEPFNGDVYVRTNNWEFYLGDSLWDPIHDKVGDWRMVIECEGKIVAEKTFTVLEEYADGEIQFWKKRGY</sequence>
<comment type="caution">
    <text evidence="2">The sequence shown here is derived from an EMBL/GenBank/DDBJ whole genome shotgun (WGS) entry which is preliminary data.</text>
</comment>
<evidence type="ECO:0000313" key="3">
    <source>
        <dbReference type="Proteomes" id="UP000006334"/>
    </source>
</evidence>